<dbReference type="InterPro" id="IPR010310">
    <property type="entry name" value="T7SS_ESAT-6-like"/>
</dbReference>
<comment type="similarity">
    <text evidence="1">Belongs to the WXG100 family.</text>
</comment>
<dbReference type="Gene3D" id="1.10.287.1060">
    <property type="entry name" value="ESAT-6-like"/>
    <property type="match status" value="1"/>
</dbReference>
<dbReference type="SUPFAM" id="SSF140453">
    <property type="entry name" value="EsxAB dimer-like"/>
    <property type="match status" value="1"/>
</dbReference>
<dbReference type="EMBL" id="JAJEQM010000002">
    <property type="protein sequence ID" value="MCC2209692.1"/>
    <property type="molecule type" value="Genomic_DNA"/>
</dbReference>
<protein>
    <recommendedName>
        <fullName evidence="1">ESAT-6-like protein</fullName>
    </recommendedName>
</protein>
<accession>A0AAE3J8N4</accession>
<organism evidence="2 3">
    <name type="scientific">Hominilimicola fabiformis</name>
    <dbReference type="NCBI Taxonomy" id="2885356"/>
    <lineage>
        <taxon>Bacteria</taxon>
        <taxon>Bacillati</taxon>
        <taxon>Bacillota</taxon>
        <taxon>Clostridia</taxon>
        <taxon>Eubacteriales</taxon>
        <taxon>Oscillospiraceae</taxon>
        <taxon>Hominilimicola</taxon>
    </lineage>
</organism>
<reference evidence="2 3" key="1">
    <citation type="submission" date="2021-10" db="EMBL/GenBank/DDBJ databases">
        <title>Anaerobic single-cell dispensing facilitates the cultivation of human gut bacteria.</title>
        <authorList>
            <person name="Afrizal A."/>
        </authorList>
    </citation>
    <scope>NUCLEOTIDE SEQUENCE [LARGE SCALE GENOMIC DNA]</scope>
    <source>
        <strain evidence="2 3">CLA-AA-H232</strain>
    </source>
</reference>
<sequence>MADYILITPEQLKERASKVREYRQQHVDTMSRFNNLVLNLSESWQGEAQQAFVAKYQGMKDKFNKFDEALEKYAVDMDETADIMQETDQSLASKINGLT</sequence>
<comment type="caution">
    <text evidence="2">The sequence shown here is derived from an EMBL/GenBank/DDBJ whole genome shotgun (WGS) entry which is preliminary data.</text>
</comment>
<dbReference type="RefSeq" id="WP_308455830.1">
    <property type="nucleotide sequence ID" value="NZ_JAJEQM010000002.1"/>
</dbReference>
<dbReference type="NCBIfam" id="TIGR03930">
    <property type="entry name" value="WXG100_ESAT6"/>
    <property type="match status" value="1"/>
</dbReference>
<keyword evidence="3" id="KW-1185">Reference proteome</keyword>
<dbReference type="InterPro" id="IPR036689">
    <property type="entry name" value="ESAT-6-like_sf"/>
</dbReference>
<dbReference type="Proteomes" id="UP001198242">
    <property type="component" value="Unassembled WGS sequence"/>
</dbReference>
<gene>
    <name evidence="2" type="ORF">LKE05_02645</name>
</gene>
<dbReference type="Pfam" id="PF06013">
    <property type="entry name" value="WXG100"/>
    <property type="match status" value="1"/>
</dbReference>
<dbReference type="AlphaFoldDB" id="A0AAE3J8N4"/>
<evidence type="ECO:0000313" key="3">
    <source>
        <dbReference type="Proteomes" id="UP001198242"/>
    </source>
</evidence>
<name>A0AAE3J8N4_9FIRM</name>
<evidence type="ECO:0000313" key="2">
    <source>
        <dbReference type="EMBL" id="MCC2209692.1"/>
    </source>
</evidence>
<evidence type="ECO:0000256" key="1">
    <source>
        <dbReference type="RuleBase" id="RU362001"/>
    </source>
</evidence>
<proteinExistence type="inferred from homology"/>